<dbReference type="GO" id="GO:0006355">
    <property type="term" value="P:regulation of DNA-templated transcription"/>
    <property type="evidence" value="ECO:0007669"/>
    <property type="project" value="InterPro"/>
</dbReference>
<dbReference type="GO" id="GO:0005829">
    <property type="term" value="C:cytosol"/>
    <property type="evidence" value="ECO:0007669"/>
    <property type="project" value="TreeGrafter"/>
</dbReference>
<dbReference type="PANTHER" id="PTHR48111">
    <property type="entry name" value="REGULATOR OF RPOS"/>
    <property type="match status" value="1"/>
</dbReference>
<evidence type="ECO:0000259" key="8">
    <source>
        <dbReference type="PROSITE" id="PS50110"/>
    </source>
</evidence>
<dbReference type="SUPFAM" id="SSF52172">
    <property type="entry name" value="CheY-like"/>
    <property type="match status" value="1"/>
</dbReference>
<feature type="domain" description="OmpR/PhoB-type" evidence="9">
    <location>
        <begin position="133"/>
        <end position="233"/>
    </location>
</feature>
<dbReference type="AlphaFoldDB" id="A0A656HKZ3"/>
<dbReference type="InterPro" id="IPR011006">
    <property type="entry name" value="CheY-like_superfamily"/>
</dbReference>
<evidence type="ECO:0000256" key="6">
    <source>
        <dbReference type="PROSITE-ProRule" id="PRU00169"/>
    </source>
</evidence>
<dbReference type="Proteomes" id="UP000005317">
    <property type="component" value="Unassembled WGS sequence"/>
</dbReference>
<dbReference type="Pfam" id="PF00072">
    <property type="entry name" value="Response_reg"/>
    <property type="match status" value="1"/>
</dbReference>
<dbReference type="InterPro" id="IPR001867">
    <property type="entry name" value="OmpR/PhoB-type_DNA-bd"/>
</dbReference>
<feature type="modified residue" description="4-aspartylphosphate" evidence="6">
    <location>
        <position position="60"/>
    </location>
</feature>
<evidence type="ECO:0000256" key="3">
    <source>
        <dbReference type="ARBA" id="ARBA00023015"/>
    </source>
</evidence>
<dbReference type="InterPro" id="IPR039420">
    <property type="entry name" value="WalR-like"/>
</dbReference>
<evidence type="ECO:0000256" key="1">
    <source>
        <dbReference type="ARBA" id="ARBA00022553"/>
    </source>
</evidence>
<evidence type="ECO:0000256" key="4">
    <source>
        <dbReference type="ARBA" id="ARBA00023125"/>
    </source>
</evidence>
<feature type="domain" description="Response regulatory" evidence="8">
    <location>
        <begin position="11"/>
        <end position="125"/>
    </location>
</feature>
<dbReference type="GO" id="GO:0032993">
    <property type="term" value="C:protein-DNA complex"/>
    <property type="evidence" value="ECO:0007669"/>
    <property type="project" value="TreeGrafter"/>
</dbReference>
<proteinExistence type="predicted"/>
<dbReference type="InterPro" id="IPR036388">
    <property type="entry name" value="WH-like_DNA-bd_sf"/>
</dbReference>
<dbReference type="RefSeq" id="WP_002710652.1">
    <property type="nucleotide sequence ID" value="NZ_JH651384.1"/>
</dbReference>
<dbReference type="GO" id="GO:0000976">
    <property type="term" value="F:transcription cis-regulatory region binding"/>
    <property type="evidence" value="ECO:0007669"/>
    <property type="project" value="TreeGrafter"/>
</dbReference>
<dbReference type="Gene3D" id="1.10.10.10">
    <property type="entry name" value="Winged helix-like DNA-binding domain superfamily/Winged helix DNA-binding domain"/>
    <property type="match status" value="1"/>
</dbReference>
<dbReference type="PROSITE" id="PS51755">
    <property type="entry name" value="OMPR_PHOB"/>
    <property type="match status" value="1"/>
</dbReference>
<reference evidence="11" key="1">
    <citation type="journal article" date="2011" name="Stand. Genomic Sci.">
        <title>Genome sequence of the filamentous, gliding Thiothrix nivea neotype strain (JP2(T)).</title>
        <authorList>
            <person name="Lapidus A."/>
            <person name="Nolan M."/>
            <person name="Lucas S."/>
            <person name="Glavina Del Rio T."/>
            <person name="Tice H."/>
            <person name="Cheng J.F."/>
            <person name="Tapia R."/>
            <person name="Han C."/>
            <person name="Goodwin L."/>
            <person name="Pitluck S."/>
            <person name="Liolios K."/>
            <person name="Pagani I."/>
            <person name="Ivanova N."/>
            <person name="Huntemann M."/>
            <person name="Mavromatis K."/>
            <person name="Mikhailova N."/>
            <person name="Pati A."/>
            <person name="Chen A."/>
            <person name="Palaniappan K."/>
            <person name="Land M."/>
            <person name="Brambilla E.M."/>
            <person name="Rohde M."/>
            <person name="Abt B."/>
            <person name="Verbarg S."/>
            <person name="Goker M."/>
            <person name="Bristow J."/>
            <person name="Eisen J.A."/>
            <person name="Markowitz V."/>
            <person name="Hugenholtz P."/>
            <person name="Kyrpides N.C."/>
            <person name="Klenk H.P."/>
            <person name="Woyke T."/>
        </authorList>
    </citation>
    <scope>NUCLEOTIDE SEQUENCE [LARGE SCALE GENOMIC DNA]</scope>
    <source>
        <strain evidence="11">ATCC 35100 / DSM 5205 / JP2</strain>
    </source>
</reference>
<evidence type="ECO:0000313" key="11">
    <source>
        <dbReference type="Proteomes" id="UP000005317"/>
    </source>
</evidence>
<evidence type="ECO:0000259" key="9">
    <source>
        <dbReference type="PROSITE" id="PS51755"/>
    </source>
</evidence>
<dbReference type="InterPro" id="IPR001789">
    <property type="entry name" value="Sig_transdc_resp-reg_receiver"/>
</dbReference>
<protein>
    <submittedName>
        <fullName evidence="10">Two component transcriptional regulator, winged helix family</fullName>
    </submittedName>
</protein>
<dbReference type="Pfam" id="PF00486">
    <property type="entry name" value="Trans_reg_C"/>
    <property type="match status" value="1"/>
</dbReference>
<dbReference type="Gene3D" id="3.40.50.2300">
    <property type="match status" value="1"/>
</dbReference>
<evidence type="ECO:0000256" key="2">
    <source>
        <dbReference type="ARBA" id="ARBA00023012"/>
    </source>
</evidence>
<keyword evidence="1 6" id="KW-0597">Phosphoprotein</keyword>
<dbReference type="EMBL" id="JH651384">
    <property type="protein sequence ID" value="EIJ36784.1"/>
    <property type="molecule type" value="Genomic_DNA"/>
</dbReference>
<feature type="DNA-binding region" description="OmpR/PhoB-type" evidence="7">
    <location>
        <begin position="133"/>
        <end position="233"/>
    </location>
</feature>
<organism evidence="10 11">
    <name type="scientific">Thiothrix nivea (strain ATCC 35100 / DSM 5205 / JP2)</name>
    <dbReference type="NCBI Taxonomy" id="870187"/>
    <lineage>
        <taxon>Bacteria</taxon>
        <taxon>Pseudomonadati</taxon>
        <taxon>Pseudomonadota</taxon>
        <taxon>Gammaproteobacteria</taxon>
        <taxon>Thiotrichales</taxon>
        <taxon>Thiotrichaceae</taxon>
        <taxon>Thiothrix</taxon>
    </lineage>
</organism>
<gene>
    <name evidence="10" type="ORF">Thini_4302</name>
</gene>
<evidence type="ECO:0000256" key="7">
    <source>
        <dbReference type="PROSITE-ProRule" id="PRU01091"/>
    </source>
</evidence>
<accession>A0A656HKZ3</accession>
<dbReference type="PANTHER" id="PTHR48111:SF1">
    <property type="entry name" value="TWO-COMPONENT RESPONSE REGULATOR ORR33"/>
    <property type="match status" value="1"/>
</dbReference>
<evidence type="ECO:0000256" key="5">
    <source>
        <dbReference type="ARBA" id="ARBA00023163"/>
    </source>
</evidence>
<keyword evidence="5" id="KW-0804">Transcription</keyword>
<dbReference type="SMART" id="SM00862">
    <property type="entry name" value="Trans_reg_C"/>
    <property type="match status" value="1"/>
</dbReference>
<dbReference type="SMART" id="SM00448">
    <property type="entry name" value="REC"/>
    <property type="match status" value="1"/>
</dbReference>
<keyword evidence="2" id="KW-0902">Two-component regulatory system</keyword>
<name>A0A656HKZ3_THINJ</name>
<dbReference type="CDD" id="cd00383">
    <property type="entry name" value="trans_reg_C"/>
    <property type="match status" value="1"/>
</dbReference>
<keyword evidence="3" id="KW-0805">Transcription regulation</keyword>
<dbReference type="CDD" id="cd17574">
    <property type="entry name" value="REC_OmpR"/>
    <property type="match status" value="1"/>
</dbReference>
<keyword evidence="4 7" id="KW-0238">DNA-binding</keyword>
<dbReference type="GO" id="GO:0000156">
    <property type="term" value="F:phosphorelay response regulator activity"/>
    <property type="evidence" value="ECO:0007669"/>
    <property type="project" value="TreeGrafter"/>
</dbReference>
<evidence type="ECO:0000313" key="10">
    <source>
        <dbReference type="EMBL" id="EIJ36784.1"/>
    </source>
</evidence>
<keyword evidence="11" id="KW-1185">Reference proteome</keyword>
<sequence length="235" mass="27095">MDVAANVSRKRLLIVEDNEVLCNFLQKSLQHEGYEVETLFSGERIPRLMERNCIHMVVLDILLPGKDGIYWLKWLQQYYPGVPVLIMSVKDQPDERVQGLEAGAKDYLIKPFHERELLLRVGRLLKTKTADVKQVLQIGDTVIDTSERHVSKHGRKQAVLTGLECKLLQLFYINAGIPLSRDELMRQTLGINYAPPNRTIDTHINRLRKKIEDIPSRPSYIRTVRGKGYCLYLSD</sequence>
<dbReference type="PROSITE" id="PS50110">
    <property type="entry name" value="RESPONSE_REGULATORY"/>
    <property type="match status" value="1"/>
</dbReference>